<dbReference type="Proteomes" id="UP000676310">
    <property type="component" value="Unassembled WGS sequence"/>
</dbReference>
<dbReference type="GO" id="GO:0008496">
    <property type="term" value="F:mannan endo-1,6-alpha-mannosidase activity"/>
    <property type="evidence" value="ECO:0007669"/>
    <property type="project" value="UniProtKB-UniRule"/>
</dbReference>
<keyword evidence="14" id="KW-1185">Reference proteome</keyword>
<evidence type="ECO:0000256" key="9">
    <source>
        <dbReference type="ARBA" id="ARBA00023295"/>
    </source>
</evidence>
<dbReference type="SUPFAM" id="SSF48208">
    <property type="entry name" value="Six-hairpin glycosidases"/>
    <property type="match status" value="1"/>
</dbReference>
<keyword evidence="8" id="KW-0325">Glycoprotein</keyword>
<feature type="region of interest" description="Disordered" evidence="11">
    <location>
        <begin position="394"/>
        <end position="422"/>
    </location>
</feature>
<evidence type="ECO:0000256" key="12">
    <source>
        <dbReference type="SAM" id="SignalP"/>
    </source>
</evidence>
<reference evidence="13" key="1">
    <citation type="submission" date="2021-05" db="EMBL/GenBank/DDBJ databases">
        <authorList>
            <person name="Stam R."/>
        </authorList>
    </citation>
    <scope>NUCLEOTIDE SEQUENCE</scope>
    <source>
        <strain evidence="13">CS162</strain>
    </source>
</reference>
<dbReference type="EMBL" id="CAJRGZ010000022">
    <property type="protein sequence ID" value="CAG5174503.1"/>
    <property type="molecule type" value="Genomic_DNA"/>
</dbReference>
<sequence>MKLRYALGGVCASSLLLSGVCAIELDVNSPDSIKNAAKALSTNLRKQYTGDRPGRVPGNLPDPYYWWECGAMFNAFIDYWYYTGDDQYNAITKQALQHQIGDYNAFMPPNQTKTLGNDDQGFWGMAAMSAAENKLPDLKDGPSWISLTQAVFQTQHERWDAERCGGGLKWQVFPTNSGYDYKNTISNGCFFNIAARLYKYLGNDTYSEWAERTWEWEQSIGLMSSDFHFFDGTGDSENCTTINRIQWTYNAGVHMSGAAAMWNVTQSQLWKDRLQGIVNGVDVFFKDGVMSEVACENNGKCDIDQRSYKAYLARWLGYTAIIAPWTRDQIDPLLKASAKAAAAQCNAGEDQVSCGLRWTDNGINDGSFGVGEQMAALEIVQALLYPTVDGPATTERGGISKSDPDAGIEAPNNNGSTTSNSIATRDNVGTNILTVIAVVGSLVGTWW</sequence>
<keyword evidence="5 12" id="KW-0732">Signal</keyword>
<evidence type="ECO:0000256" key="7">
    <source>
        <dbReference type="ARBA" id="ARBA00023136"/>
    </source>
</evidence>
<comment type="subcellular location">
    <subcellularLocation>
        <location evidence="2">Endomembrane system</location>
    </subcellularLocation>
</comment>
<dbReference type="Pfam" id="PF03663">
    <property type="entry name" value="Glyco_hydro_76"/>
    <property type="match status" value="1"/>
</dbReference>
<evidence type="ECO:0000256" key="2">
    <source>
        <dbReference type="ARBA" id="ARBA00004308"/>
    </source>
</evidence>
<dbReference type="GO" id="GO:0016052">
    <property type="term" value="P:carbohydrate catabolic process"/>
    <property type="evidence" value="ECO:0007669"/>
    <property type="project" value="InterPro"/>
</dbReference>
<dbReference type="InterPro" id="IPR008928">
    <property type="entry name" value="6-hairpin_glycosidase_sf"/>
</dbReference>
<evidence type="ECO:0000256" key="6">
    <source>
        <dbReference type="ARBA" id="ARBA00022801"/>
    </source>
</evidence>
<evidence type="ECO:0000256" key="3">
    <source>
        <dbReference type="ARBA" id="ARBA00009699"/>
    </source>
</evidence>
<evidence type="ECO:0000313" key="14">
    <source>
        <dbReference type="Proteomes" id="UP000676310"/>
    </source>
</evidence>
<evidence type="ECO:0000256" key="4">
    <source>
        <dbReference type="ARBA" id="ARBA00012350"/>
    </source>
</evidence>
<feature type="chain" id="PRO_5035199830" description="Mannan endo-1,6-alpha-mannosidase" evidence="12">
    <location>
        <begin position="23"/>
        <end position="447"/>
    </location>
</feature>
<dbReference type="RefSeq" id="XP_043171363.1">
    <property type="nucleotide sequence ID" value="XM_043315428.1"/>
</dbReference>
<keyword evidence="9 10" id="KW-0326">Glycosidase</keyword>
<comment type="caution">
    <text evidence="13">The sequence shown here is derived from an EMBL/GenBank/DDBJ whole genome shotgun (WGS) entry which is preliminary data.</text>
</comment>
<evidence type="ECO:0000256" key="8">
    <source>
        <dbReference type="ARBA" id="ARBA00023180"/>
    </source>
</evidence>
<dbReference type="GeneID" id="67019838"/>
<evidence type="ECO:0000256" key="11">
    <source>
        <dbReference type="SAM" id="MobiDB-lite"/>
    </source>
</evidence>
<feature type="signal peptide" evidence="12">
    <location>
        <begin position="1"/>
        <end position="22"/>
    </location>
</feature>
<organism evidence="13 14">
    <name type="scientific">Alternaria atra</name>
    <dbReference type="NCBI Taxonomy" id="119953"/>
    <lineage>
        <taxon>Eukaryota</taxon>
        <taxon>Fungi</taxon>
        <taxon>Dikarya</taxon>
        <taxon>Ascomycota</taxon>
        <taxon>Pezizomycotina</taxon>
        <taxon>Dothideomycetes</taxon>
        <taxon>Pleosporomycetidae</taxon>
        <taxon>Pleosporales</taxon>
        <taxon>Pleosporineae</taxon>
        <taxon>Pleosporaceae</taxon>
        <taxon>Alternaria</taxon>
        <taxon>Alternaria sect. Ulocladioides</taxon>
    </lineage>
</organism>
<comment type="similarity">
    <text evidence="3 10">Belongs to the glycosyl hydrolase 76 family.</text>
</comment>
<dbReference type="InterPro" id="IPR005198">
    <property type="entry name" value="Glyco_hydro_76"/>
</dbReference>
<dbReference type="OrthoDB" id="4187847at2759"/>
<dbReference type="PIRSF" id="PIRSF016302">
    <property type="entry name" value="Man_a_manosd"/>
    <property type="match status" value="1"/>
</dbReference>
<accession>A0A8J2IEJ7</accession>
<name>A0A8J2IEJ7_9PLEO</name>
<gene>
    <name evidence="13" type="ORF">ALTATR162_LOCUS7799</name>
</gene>
<protein>
    <recommendedName>
        <fullName evidence="4 10">Mannan endo-1,6-alpha-mannosidase</fullName>
        <ecNumber evidence="4 10">3.2.1.101</ecNumber>
    </recommendedName>
</protein>
<dbReference type="GO" id="GO:0012505">
    <property type="term" value="C:endomembrane system"/>
    <property type="evidence" value="ECO:0007669"/>
    <property type="project" value="UniProtKB-SubCell"/>
</dbReference>
<dbReference type="EC" id="3.2.1.101" evidence="4 10"/>
<dbReference type="GO" id="GO:0009272">
    <property type="term" value="P:fungal-type cell wall biogenesis"/>
    <property type="evidence" value="ECO:0007669"/>
    <property type="project" value="TreeGrafter"/>
</dbReference>
<dbReference type="Gene3D" id="1.50.10.20">
    <property type="match status" value="1"/>
</dbReference>
<dbReference type="InterPro" id="IPR014480">
    <property type="entry name" value="Mannan-1_6-alpha_mannosidase"/>
</dbReference>
<feature type="compositionally biased region" description="Polar residues" evidence="11">
    <location>
        <begin position="411"/>
        <end position="422"/>
    </location>
</feature>
<evidence type="ECO:0000256" key="1">
    <source>
        <dbReference type="ARBA" id="ARBA00001452"/>
    </source>
</evidence>
<keyword evidence="7" id="KW-0472">Membrane</keyword>
<evidence type="ECO:0000256" key="5">
    <source>
        <dbReference type="ARBA" id="ARBA00022729"/>
    </source>
</evidence>
<comment type="catalytic activity">
    <reaction evidence="1 10">
        <text>Random hydrolysis of (1-&gt;6)-alpha-D-mannosidic linkages in unbranched (1-&gt;6)-mannans.</text>
        <dbReference type="EC" id="3.2.1.101"/>
    </reaction>
</comment>
<dbReference type="PANTHER" id="PTHR12145">
    <property type="entry name" value="MANNAN ENDO-1,6-ALPHA-MANNOSIDASE DCW1"/>
    <property type="match status" value="1"/>
</dbReference>
<dbReference type="PANTHER" id="PTHR12145:SF36">
    <property type="entry name" value="MANNAN ENDO-1,6-ALPHA-MANNOSIDASE DCW1"/>
    <property type="match status" value="1"/>
</dbReference>
<keyword evidence="6 10" id="KW-0378">Hydrolase</keyword>
<evidence type="ECO:0000313" key="13">
    <source>
        <dbReference type="EMBL" id="CAG5174503.1"/>
    </source>
</evidence>
<dbReference type="FunFam" id="1.50.10.20:FF:000006">
    <property type="entry name" value="Mannan endo-1,6-alpha-mannosidase"/>
    <property type="match status" value="1"/>
</dbReference>
<dbReference type="AlphaFoldDB" id="A0A8J2IEJ7"/>
<proteinExistence type="inferred from homology"/>
<evidence type="ECO:0000256" key="10">
    <source>
        <dbReference type="PIRNR" id="PIRNR016302"/>
    </source>
</evidence>